<sequence>SHLLIQPRKRRNQDPVKYSTVSQPEKSDSLPDVIQLINGQSTTDRPVLQGVGVATTQRVLILLQPKE</sequence>
<proteinExistence type="predicted"/>
<organism evidence="2">
    <name type="scientific">Brassica napus</name>
    <name type="common">Rape</name>
    <dbReference type="NCBI Taxonomy" id="3708"/>
    <lineage>
        <taxon>Eukaryota</taxon>
        <taxon>Viridiplantae</taxon>
        <taxon>Streptophyta</taxon>
        <taxon>Embryophyta</taxon>
        <taxon>Tracheophyta</taxon>
        <taxon>Spermatophyta</taxon>
        <taxon>Magnoliopsida</taxon>
        <taxon>eudicotyledons</taxon>
        <taxon>Gunneridae</taxon>
        <taxon>Pentapetalae</taxon>
        <taxon>rosids</taxon>
        <taxon>malvids</taxon>
        <taxon>Brassicales</taxon>
        <taxon>Brassicaceae</taxon>
        <taxon>Brassiceae</taxon>
        <taxon>Brassica</taxon>
    </lineage>
</organism>
<accession>A0A816JUT8</accession>
<reference evidence="2" key="1">
    <citation type="submission" date="2021-01" db="EMBL/GenBank/DDBJ databases">
        <authorList>
            <consortium name="Genoscope - CEA"/>
            <person name="William W."/>
        </authorList>
    </citation>
    <scope>NUCLEOTIDE SEQUENCE</scope>
</reference>
<gene>
    <name evidence="2" type="ORF">DARMORV10_C02P26830.1</name>
</gene>
<dbReference type="AlphaFoldDB" id="A0A816JUT8"/>
<dbReference type="EMBL" id="HG994366">
    <property type="protein sequence ID" value="CAF1906621.1"/>
    <property type="molecule type" value="Genomic_DNA"/>
</dbReference>
<name>A0A816JUT8_BRANA</name>
<dbReference type="Proteomes" id="UP001295469">
    <property type="component" value="Chromosome C02"/>
</dbReference>
<feature type="region of interest" description="Disordered" evidence="1">
    <location>
        <begin position="1"/>
        <end position="27"/>
    </location>
</feature>
<evidence type="ECO:0000256" key="1">
    <source>
        <dbReference type="SAM" id="MobiDB-lite"/>
    </source>
</evidence>
<evidence type="ECO:0000313" key="2">
    <source>
        <dbReference type="EMBL" id="CAF1906621.1"/>
    </source>
</evidence>
<feature type="non-terminal residue" evidence="2">
    <location>
        <position position="1"/>
    </location>
</feature>
<protein>
    <submittedName>
        <fullName evidence="2">(rape) hypothetical protein</fullName>
    </submittedName>
</protein>